<reference evidence="2 3" key="1">
    <citation type="submission" date="2017-07" db="EMBL/GenBank/DDBJ databases">
        <title>Complete genome sequence of Oryzomicrobium terrae TPP412.</title>
        <authorList>
            <person name="Chiu L.-W."/>
            <person name="Lo K.-J."/>
            <person name="Tsai Y.-M."/>
            <person name="Lin S.-S."/>
            <person name="Kuo C.-H."/>
            <person name="Liu C.-T."/>
        </authorList>
    </citation>
    <scope>NUCLEOTIDE SEQUENCE [LARGE SCALE GENOMIC DNA]</scope>
    <source>
        <strain evidence="2 3">TPP412</strain>
    </source>
</reference>
<accession>A0A5C1E7B9</accession>
<dbReference type="Proteomes" id="UP000323671">
    <property type="component" value="Chromosome"/>
</dbReference>
<sequence>MRTVMHAYTTLAAPSAGPSRLRAVRCAGLVGVLLASLGSANGAEMAAHARAGGVADPARATAPANADGTGALVSREEPEAEQAVLDNSGARGLPGTTSPPSAALLPVPFPSAAVLLRLHGLAAAAWTPAGRGDLRAGRPFVLVKPAPTAQKAGG</sequence>
<evidence type="ECO:0000313" key="2">
    <source>
        <dbReference type="EMBL" id="QEL64128.1"/>
    </source>
</evidence>
<dbReference type="AlphaFoldDB" id="A0A5C1E7B9"/>
<gene>
    <name evidence="2" type="ORF">OTERR_06520</name>
</gene>
<feature type="region of interest" description="Disordered" evidence="1">
    <location>
        <begin position="57"/>
        <end position="99"/>
    </location>
</feature>
<name>A0A5C1E7B9_9RHOO</name>
<evidence type="ECO:0000256" key="1">
    <source>
        <dbReference type="SAM" id="MobiDB-lite"/>
    </source>
</evidence>
<organism evidence="2 3">
    <name type="scientific">Oryzomicrobium terrae</name>
    <dbReference type="NCBI Taxonomy" id="1735038"/>
    <lineage>
        <taxon>Bacteria</taxon>
        <taxon>Pseudomonadati</taxon>
        <taxon>Pseudomonadota</taxon>
        <taxon>Betaproteobacteria</taxon>
        <taxon>Rhodocyclales</taxon>
        <taxon>Rhodocyclaceae</taxon>
        <taxon>Oryzomicrobium</taxon>
    </lineage>
</organism>
<proteinExistence type="predicted"/>
<dbReference type="KEGG" id="otr:OTERR_06520"/>
<protein>
    <submittedName>
        <fullName evidence="2">Uncharacterized protein</fullName>
    </submittedName>
</protein>
<keyword evidence="3" id="KW-1185">Reference proteome</keyword>
<dbReference type="EMBL" id="CP022579">
    <property type="protein sequence ID" value="QEL64128.1"/>
    <property type="molecule type" value="Genomic_DNA"/>
</dbReference>
<feature type="compositionally biased region" description="Low complexity" evidence="1">
    <location>
        <begin position="57"/>
        <end position="67"/>
    </location>
</feature>
<evidence type="ECO:0000313" key="3">
    <source>
        <dbReference type="Proteomes" id="UP000323671"/>
    </source>
</evidence>